<sequence length="860" mass="96124">MGTTKSAPEKSSVEALCQQIMLNKAESQSGLSMTKLIHQSLTRVLRDMNNPEKRKNTIQELSGVKGIPALIACLNTKIPGEEQGNIIQSESIKIFYELMMDDKGKFDMLFSHDIIHVVNHLALSNTKEFISTPIRIMVKCTEDKSYSEKLEAVNPLYTFNAVLAATIVDTQTKIEVLIGIKNLATKFKKEFLTRGIVATLSGIMLSEKLPTENMVRLVLSCIAIIIDEKNICTRFIEEDVIDKIRLFLTSKSPDILCSATQCFQIMCNFENGREEITKADLICLREISTSKDEVSSISAKAALLILCLNEEKLAYFKKHGWLNDIFSGFKDMKNNSGKFQIVNTLKQLSKDCLKYTLYDLYHSLIDPLLILVQDSSVVVQNRALSILLKLVIRGDVQTELGKTNSSKILLQIYPRLRSIKEKSACILILALISNNYLPLLQDINYAEFFIGKANQSREEIARECGISKPSTSQLEIIEEIVKISMVTCIALPEQYVQTDMKAKIKFVCTQCRSPSHYIRNRSAGTLSVLASIGSIRHLLVGNGVIDELMMLLKDKNDSVICQTAKAIINLSTRPENIELWLKFDSTYAVDAANLHVPELTIEIAPLKKNTGLYVIWGKEFSTGDAISFRDIPFVPAWSISVWFRTPLSKSKRKVSILVQGQTGAGAMVAYHKGAIKSFDQKTGYFITLWDGIDSLEKGWHHMAVLRSDNGKMEVLIDGKNQPENIKIVNIMEPMKYFGNSKAGNEPFGCIADLRIYTKTLAYSETKALAKYNENVIDGLPDNMIEYVNICDGVSHVIQAMANATDIVKVELCHALANLSTKSSCRSSILRNNGLPILIDCMNTKNEFLRVQAARCLVNLA</sequence>
<gene>
    <name evidence="2" type="ORF">BSTOLATCC_MIC14672</name>
</gene>
<organism evidence="2 3">
    <name type="scientific">Blepharisma stoltei</name>
    <dbReference type="NCBI Taxonomy" id="1481888"/>
    <lineage>
        <taxon>Eukaryota</taxon>
        <taxon>Sar</taxon>
        <taxon>Alveolata</taxon>
        <taxon>Ciliophora</taxon>
        <taxon>Postciliodesmatophora</taxon>
        <taxon>Heterotrichea</taxon>
        <taxon>Heterotrichida</taxon>
        <taxon>Blepharismidae</taxon>
        <taxon>Blepharisma</taxon>
    </lineage>
</organism>
<name>A0AAU9IR32_9CILI</name>
<dbReference type="Gene3D" id="2.60.120.200">
    <property type="match status" value="1"/>
</dbReference>
<dbReference type="InterPro" id="IPR013320">
    <property type="entry name" value="ConA-like_dom_sf"/>
</dbReference>
<proteinExistence type="predicted"/>
<comment type="caution">
    <text evidence="2">The sequence shown here is derived from an EMBL/GenBank/DDBJ whole genome shotgun (WGS) entry which is preliminary data.</text>
</comment>
<dbReference type="InterPro" id="IPR016024">
    <property type="entry name" value="ARM-type_fold"/>
</dbReference>
<evidence type="ECO:0000313" key="3">
    <source>
        <dbReference type="Proteomes" id="UP001162131"/>
    </source>
</evidence>
<dbReference type="InterPro" id="IPR011989">
    <property type="entry name" value="ARM-like"/>
</dbReference>
<dbReference type="PANTHER" id="PTHR15599">
    <property type="entry name" value="RTDR1"/>
    <property type="match status" value="1"/>
</dbReference>
<keyword evidence="3" id="KW-1185">Reference proteome</keyword>
<dbReference type="Proteomes" id="UP001162131">
    <property type="component" value="Unassembled WGS sequence"/>
</dbReference>
<dbReference type="InterPro" id="IPR042856">
    <property type="entry name" value="RSP14"/>
</dbReference>
<evidence type="ECO:0000313" key="2">
    <source>
        <dbReference type="EMBL" id="CAG9315928.1"/>
    </source>
</evidence>
<accession>A0AAU9IR32</accession>
<dbReference type="InterPro" id="IPR000225">
    <property type="entry name" value="Armadillo"/>
</dbReference>
<dbReference type="Gene3D" id="1.25.10.10">
    <property type="entry name" value="Leucine-rich Repeat Variant"/>
    <property type="match status" value="3"/>
</dbReference>
<evidence type="ECO:0000256" key="1">
    <source>
        <dbReference type="PROSITE-ProRule" id="PRU00259"/>
    </source>
</evidence>
<dbReference type="SMART" id="SM00185">
    <property type="entry name" value="ARM"/>
    <property type="match status" value="4"/>
</dbReference>
<dbReference type="PANTHER" id="PTHR15599:SF1">
    <property type="entry name" value="RADIAL SPOKE HEAD 14 HOMOLOG"/>
    <property type="match status" value="1"/>
</dbReference>
<dbReference type="AlphaFoldDB" id="A0AAU9IR32"/>
<protein>
    <submittedName>
        <fullName evidence="2">Uncharacterized protein</fullName>
    </submittedName>
</protein>
<dbReference type="SUPFAM" id="SSF48371">
    <property type="entry name" value="ARM repeat"/>
    <property type="match status" value="1"/>
</dbReference>
<feature type="repeat" description="ARM" evidence="1">
    <location>
        <begin position="543"/>
        <end position="576"/>
    </location>
</feature>
<dbReference type="PROSITE" id="PS50176">
    <property type="entry name" value="ARM_REPEAT"/>
    <property type="match status" value="1"/>
</dbReference>
<dbReference type="SUPFAM" id="SSF49899">
    <property type="entry name" value="Concanavalin A-like lectins/glucanases"/>
    <property type="match status" value="1"/>
</dbReference>
<dbReference type="Pfam" id="PF13385">
    <property type="entry name" value="Laminin_G_3"/>
    <property type="match status" value="1"/>
</dbReference>
<dbReference type="EMBL" id="CAJZBQ010000014">
    <property type="protein sequence ID" value="CAG9315928.1"/>
    <property type="molecule type" value="Genomic_DNA"/>
</dbReference>
<reference evidence="2" key="1">
    <citation type="submission" date="2021-09" db="EMBL/GenBank/DDBJ databases">
        <authorList>
            <consortium name="AG Swart"/>
            <person name="Singh M."/>
            <person name="Singh A."/>
            <person name="Seah K."/>
            <person name="Emmerich C."/>
        </authorList>
    </citation>
    <scope>NUCLEOTIDE SEQUENCE</scope>
    <source>
        <strain evidence="2">ATCC30299</strain>
    </source>
</reference>